<sequence>MNKEDVVKCHYIPLSSLKRALNLLETPSKPHDKRCKRNLLQLQMDKSLYETDLRSKKWRNAFQIALRRAIYSHDWDQLVYLLKKSPIWEHASNRSDELPLYIRALTILLMNHPSAKSQELLNDYLHMVHSCRSDQDKKAVIKSLLTLPYKIYGR</sequence>
<evidence type="ECO:0000313" key="2">
    <source>
        <dbReference type="RefSeq" id="XP_064072051.1"/>
    </source>
</evidence>
<organism evidence="1 2">
    <name type="scientific">Vanessa tameamea</name>
    <name type="common">Kamehameha butterfly</name>
    <dbReference type="NCBI Taxonomy" id="334116"/>
    <lineage>
        <taxon>Eukaryota</taxon>
        <taxon>Metazoa</taxon>
        <taxon>Ecdysozoa</taxon>
        <taxon>Arthropoda</taxon>
        <taxon>Hexapoda</taxon>
        <taxon>Insecta</taxon>
        <taxon>Pterygota</taxon>
        <taxon>Neoptera</taxon>
        <taxon>Endopterygota</taxon>
        <taxon>Lepidoptera</taxon>
        <taxon>Glossata</taxon>
        <taxon>Ditrysia</taxon>
        <taxon>Papilionoidea</taxon>
        <taxon>Nymphalidae</taxon>
        <taxon>Nymphalinae</taxon>
        <taxon>Vanessa</taxon>
    </lineage>
</organism>
<keyword evidence="1" id="KW-1185">Reference proteome</keyword>
<dbReference type="Proteomes" id="UP001652626">
    <property type="component" value="Chromosome 10"/>
</dbReference>
<gene>
    <name evidence="2" type="primary">LOC135193451</name>
</gene>
<dbReference type="RefSeq" id="XP_064072051.1">
    <property type="nucleotide sequence ID" value="XM_064215981.1"/>
</dbReference>
<protein>
    <submittedName>
        <fullName evidence="2">Uncharacterized protein LOC135193451</fullName>
    </submittedName>
</protein>
<dbReference type="GeneID" id="135193451"/>
<evidence type="ECO:0000313" key="1">
    <source>
        <dbReference type="Proteomes" id="UP001652626"/>
    </source>
</evidence>
<name>A0ABM4AL78_VANTA</name>
<proteinExistence type="predicted"/>
<reference evidence="2" key="1">
    <citation type="submission" date="2025-08" db="UniProtKB">
        <authorList>
            <consortium name="RefSeq"/>
        </authorList>
    </citation>
    <scope>IDENTIFICATION</scope>
    <source>
        <tissue evidence="2">Whole body</tissue>
    </source>
</reference>
<accession>A0ABM4AL78</accession>